<feature type="binding site" evidence="5">
    <location>
        <position position="124"/>
    </location>
    <ligand>
        <name>(2E)-4-hydroxy-3-methylbut-2-enyl diphosphate</name>
        <dbReference type="ChEBI" id="CHEBI:128753"/>
    </ligand>
</feature>
<feature type="binding site" evidence="5">
    <location>
        <position position="74"/>
    </location>
    <ligand>
        <name>isopentenyl diphosphate</name>
        <dbReference type="ChEBI" id="CHEBI:128769"/>
    </ligand>
</feature>
<feature type="binding site" evidence="5">
    <location>
        <position position="219"/>
    </location>
    <ligand>
        <name>(2E)-4-hydroxy-3-methylbut-2-enyl diphosphate</name>
        <dbReference type="ChEBI" id="CHEBI:128753"/>
    </ligand>
</feature>
<feature type="binding site" evidence="5">
    <location>
        <position position="218"/>
    </location>
    <ligand>
        <name>(2E)-4-hydroxy-3-methylbut-2-enyl diphosphate</name>
        <dbReference type="ChEBI" id="CHEBI:128753"/>
    </ligand>
</feature>
<comment type="catalytic activity">
    <reaction evidence="5">
        <text>dimethylallyl diphosphate + 2 oxidized [2Fe-2S]-[ferredoxin] + H2O = (2E)-4-hydroxy-3-methylbut-2-enyl diphosphate + 2 reduced [2Fe-2S]-[ferredoxin] + 2 H(+)</text>
        <dbReference type="Rhea" id="RHEA:24825"/>
        <dbReference type="Rhea" id="RHEA-COMP:10000"/>
        <dbReference type="Rhea" id="RHEA-COMP:10001"/>
        <dbReference type="ChEBI" id="CHEBI:15377"/>
        <dbReference type="ChEBI" id="CHEBI:15378"/>
        <dbReference type="ChEBI" id="CHEBI:33737"/>
        <dbReference type="ChEBI" id="CHEBI:33738"/>
        <dbReference type="ChEBI" id="CHEBI:57623"/>
        <dbReference type="ChEBI" id="CHEBI:128753"/>
        <dbReference type="EC" id="1.17.7.4"/>
    </reaction>
</comment>
<dbReference type="GO" id="GO:0050992">
    <property type="term" value="P:dimethylallyl diphosphate biosynthetic process"/>
    <property type="evidence" value="ECO:0007669"/>
    <property type="project" value="UniProtKB-UniRule"/>
</dbReference>
<dbReference type="GO" id="GO:0016114">
    <property type="term" value="P:terpenoid biosynthetic process"/>
    <property type="evidence" value="ECO:0007669"/>
    <property type="project" value="UniProtKB-UniRule"/>
</dbReference>
<feature type="binding site" evidence="5">
    <location>
        <position position="162"/>
    </location>
    <ligand>
        <name>(2E)-4-hydroxy-3-methylbut-2-enyl diphosphate</name>
        <dbReference type="ChEBI" id="CHEBI:128753"/>
    </ligand>
</feature>
<evidence type="ECO:0000256" key="4">
    <source>
        <dbReference type="ARBA" id="ARBA00023014"/>
    </source>
</evidence>
<feature type="binding site" evidence="5">
    <location>
        <position position="74"/>
    </location>
    <ligand>
        <name>dimethylallyl diphosphate</name>
        <dbReference type="ChEBI" id="CHEBI:57623"/>
    </ligand>
</feature>
<organism evidence="7 8">
    <name type="scientific">Anaerosolibacter carboniphilus</name>
    <dbReference type="NCBI Taxonomy" id="1417629"/>
    <lineage>
        <taxon>Bacteria</taxon>
        <taxon>Bacillati</taxon>
        <taxon>Bacillota</taxon>
        <taxon>Clostridia</taxon>
        <taxon>Peptostreptococcales</taxon>
        <taxon>Thermotaleaceae</taxon>
        <taxon>Anaerosolibacter</taxon>
    </lineage>
</organism>
<feature type="domain" description="S1 motif" evidence="6">
    <location>
        <begin position="302"/>
        <end position="371"/>
    </location>
</feature>
<comment type="function">
    <text evidence="5">Catalyzes the conversion of 1-hydroxy-2-methyl-2-(E)-butenyl 4-diphosphate (HMBPP) into a mixture of isopentenyl diphosphate (IPP) and dimethylallyl diphosphate (DMAPP). Acts in the terminal step of the DOXP/MEP pathway for isoprenoid precursor biosynthesis.</text>
</comment>
<dbReference type="GO" id="GO:0003729">
    <property type="term" value="F:mRNA binding"/>
    <property type="evidence" value="ECO:0007669"/>
    <property type="project" value="UniProtKB-ARBA"/>
</dbReference>
<gene>
    <name evidence="5" type="primary">ispH</name>
    <name evidence="7" type="ORF">HNQ80_002787</name>
</gene>
<dbReference type="PROSITE" id="PS50126">
    <property type="entry name" value="S1"/>
    <property type="match status" value="4"/>
</dbReference>
<comment type="pathway">
    <text evidence="5">Isoprenoid biosynthesis; dimethylallyl diphosphate biosynthesis; dimethylallyl diphosphate from (2E)-4-hydroxy-3-methylbutenyl diphosphate: step 1/1.</text>
</comment>
<feature type="binding site" evidence="5">
    <location>
        <position position="124"/>
    </location>
    <ligand>
        <name>dimethylallyl diphosphate</name>
        <dbReference type="ChEBI" id="CHEBI:57623"/>
    </ligand>
</feature>
<dbReference type="SUPFAM" id="SSF50249">
    <property type="entry name" value="Nucleic acid-binding proteins"/>
    <property type="match status" value="4"/>
</dbReference>
<dbReference type="SMART" id="SM00316">
    <property type="entry name" value="S1"/>
    <property type="match status" value="4"/>
</dbReference>
<dbReference type="EMBL" id="JACHEN010000016">
    <property type="protein sequence ID" value="MBB6216683.1"/>
    <property type="molecule type" value="Genomic_DNA"/>
</dbReference>
<dbReference type="InterPro" id="IPR012340">
    <property type="entry name" value="NA-bd_OB-fold"/>
</dbReference>
<accession>A0A841KTG9</accession>
<keyword evidence="5" id="KW-0414">Isoprene biosynthesis</keyword>
<dbReference type="InterPro" id="IPR003029">
    <property type="entry name" value="S1_domain"/>
</dbReference>
<feature type="binding site" evidence="5">
    <location>
        <position position="12"/>
    </location>
    <ligand>
        <name>[4Fe-4S] cluster</name>
        <dbReference type="ChEBI" id="CHEBI:49883"/>
    </ligand>
</feature>
<keyword evidence="3 5" id="KW-0408">Iron</keyword>
<dbReference type="AlphaFoldDB" id="A0A841KTG9"/>
<dbReference type="GO" id="GO:0046872">
    <property type="term" value="F:metal ion binding"/>
    <property type="evidence" value="ECO:0007669"/>
    <property type="project" value="UniProtKB-KW"/>
</dbReference>
<feature type="active site" description="Proton donor" evidence="5">
    <location>
        <position position="126"/>
    </location>
</feature>
<dbReference type="Pfam" id="PF02401">
    <property type="entry name" value="LYTB"/>
    <property type="match status" value="1"/>
</dbReference>
<dbReference type="EC" id="1.17.7.4" evidence="5"/>
<evidence type="ECO:0000256" key="5">
    <source>
        <dbReference type="HAMAP-Rule" id="MF_00191"/>
    </source>
</evidence>
<keyword evidence="1 5" id="KW-0004">4Fe-4S</keyword>
<dbReference type="PANTHER" id="PTHR30426">
    <property type="entry name" value="4-HYDROXY-3-METHYLBUT-2-ENYL DIPHOSPHATE REDUCTASE"/>
    <property type="match status" value="1"/>
</dbReference>
<feature type="domain" description="S1 motif" evidence="6">
    <location>
        <begin position="561"/>
        <end position="630"/>
    </location>
</feature>
<evidence type="ECO:0000256" key="2">
    <source>
        <dbReference type="ARBA" id="ARBA00022723"/>
    </source>
</evidence>
<feature type="binding site" evidence="5">
    <location>
        <position position="262"/>
    </location>
    <ligand>
        <name>isopentenyl diphosphate</name>
        <dbReference type="ChEBI" id="CHEBI:128769"/>
    </ligand>
</feature>
<feature type="binding site" evidence="5">
    <location>
        <position position="262"/>
    </location>
    <ligand>
        <name>dimethylallyl diphosphate</name>
        <dbReference type="ChEBI" id="CHEBI:57623"/>
    </ligand>
</feature>
<dbReference type="InterPro" id="IPR035104">
    <property type="entry name" value="Ribosomal_protein_S1-like"/>
</dbReference>
<feature type="binding site" evidence="5">
    <location>
        <position position="262"/>
    </location>
    <ligand>
        <name>(2E)-4-hydroxy-3-methylbut-2-enyl diphosphate</name>
        <dbReference type="ChEBI" id="CHEBI:128753"/>
    </ligand>
</feature>
<comment type="similarity">
    <text evidence="5">Belongs to the IspH family.</text>
</comment>
<dbReference type="PRINTS" id="PR00681">
    <property type="entry name" value="RIBOSOMALS1"/>
</dbReference>
<dbReference type="HAMAP" id="MF_00191">
    <property type="entry name" value="IspH"/>
    <property type="match status" value="1"/>
</dbReference>
<dbReference type="NCBIfam" id="TIGR00216">
    <property type="entry name" value="ispH_lytB"/>
    <property type="match status" value="1"/>
</dbReference>
<dbReference type="UniPathway" id="UPA00059">
    <property type="reaction ID" value="UER00105"/>
</dbReference>
<dbReference type="Gene3D" id="2.40.50.140">
    <property type="entry name" value="Nucleic acid-binding proteins"/>
    <property type="match status" value="4"/>
</dbReference>
<feature type="binding site" evidence="5">
    <location>
        <position position="218"/>
    </location>
    <ligand>
        <name>dimethylallyl diphosphate</name>
        <dbReference type="ChEBI" id="CHEBI:57623"/>
    </ligand>
</feature>
<feature type="binding site" evidence="5">
    <location>
        <position position="42"/>
    </location>
    <ligand>
        <name>dimethylallyl diphosphate</name>
        <dbReference type="ChEBI" id="CHEBI:57623"/>
    </ligand>
</feature>
<feature type="binding site" evidence="5">
    <location>
        <position position="220"/>
    </location>
    <ligand>
        <name>dimethylallyl diphosphate</name>
        <dbReference type="ChEBI" id="CHEBI:57623"/>
    </ligand>
</feature>
<comment type="cofactor">
    <cofactor evidence="5">
        <name>[4Fe-4S] cluster</name>
        <dbReference type="ChEBI" id="CHEBI:49883"/>
    </cofactor>
    <text evidence="5">Binds 1 [4Fe-4S] cluster per subunit.</text>
</comment>
<evidence type="ECO:0000313" key="7">
    <source>
        <dbReference type="EMBL" id="MBB6216683.1"/>
    </source>
</evidence>
<dbReference type="Proteomes" id="UP000579281">
    <property type="component" value="Unassembled WGS sequence"/>
</dbReference>
<dbReference type="GO" id="GO:0019288">
    <property type="term" value="P:isopentenyl diphosphate biosynthetic process, methylerythritol 4-phosphate pathway"/>
    <property type="evidence" value="ECO:0007669"/>
    <property type="project" value="UniProtKB-UniRule"/>
</dbReference>
<feature type="binding site" evidence="5">
    <location>
        <position position="218"/>
    </location>
    <ligand>
        <name>isopentenyl diphosphate</name>
        <dbReference type="ChEBI" id="CHEBI:128769"/>
    </ligand>
</feature>
<evidence type="ECO:0000313" key="8">
    <source>
        <dbReference type="Proteomes" id="UP000579281"/>
    </source>
</evidence>
<feature type="binding site" evidence="5">
    <location>
        <position position="96"/>
    </location>
    <ligand>
        <name>[4Fe-4S] cluster</name>
        <dbReference type="ChEBI" id="CHEBI:49883"/>
    </ligand>
</feature>
<dbReference type="CDD" id="cd05687">
    <property type="entry name" value="S1_RPS1_repeat_ec1_hs1"/>
    <property type="match status" value="1"/>
</dbReference>
<feature type="binding site" evidence="5">
    <location>
        <position position="219"/>
    </location>
    <ligand>
        <name>dimethylallyl diphosphate</name>
        <dbReference type="ChEBI" id="CHEBI:57623"/>
    </ligand>
</feature>
<dbReference type="GO" id="GO:0051539">
    <property type="term" value="F:4 iron, 4 sulfur cluster binding"/>
    <property type="evidence" value="ECO:0007669"/>
    <property type="project" value="UniProtKB-UniRule"/>
</dbReference>
<feature type="binding site" evidence="5">
    <location>
        <position position="74"/>
    </location>
    <ligand>
        <name>(2E)-4-hydroxy-3-methylbut-2-enyl diphosphate</name>
        <dbReference type="ChEBI" id="CHEBI:128753"/>
    </ligand>
</feature>
<evidence type="ECO:0000259" key="6">
    <source>
        <dbReference type="PROSITE" id="PS50126"/>
    </source>
</evidence>
<feature type="binding site" evidence="5">
    <location>
        <position position="42"/>
    </location>
    <ligand>
        <name>isopentenyl diphosphate</name>
        <dbReference type="ChEBI" id="CHEBI:128769"/>
    </ligand>
</feature>
<dbReference type="CDD" id="cd05688">
    <property type="entry name" value="S1_RPS1_repeat_ec3"/>
    <property type="match status" value="1"/>
</dbReference>
<dbReference type="NCBIfam" id="NF005208">
    <property type="entry name" value="PRK06676.1"/>
    <property type="match status" value="1"/>
</dbReference>
<dbReference type="GO" id="GO:0051745">
    <property type="term" value="F:4-hydroxy-3-methylbut-2-enyl diphosphate reductase activity"/>
    <property type="evidence" value="ECO:0007669"/>
    <property type="project" value="UniProtKB-UniRule"/>
</dbReference>
<keyword evidence="2 5" id="KW-0479">Metal-binding</keyword>
<dbReference type="FunFam" id="2.40.50.140:FF:000051">
    <property type="entry name" value="RNA-binding transcriptional accessory protein"/>
    <property type="match status" value="2"/>
</dbReference>
<keyword evidence="5 7" id="KW-0560">Oxidoreductase</keyword>
<name>A0A841KTG9_9FIRM</name>
<dbReference type="Pfam" id="PF00575">
    <property type="entry name" value="S1"/>
    <property type="match status" value="4"/>
</dbReference>
<protein>
    <recommendedName>
        <fullName evidence="5">4-hydroxy-3-methylbut-2-enyl diphosphate reductase</fullName>
        <shortName evidence="5">HMBPP reductase</shortName>
        <ecNumber evidence="5">1.17.7.4</ecNumber>
    </recommendedName>
</protein>
<evidence type="ECO:0000256" key="3">
    <source>
        <dbReference type="ARBA" id="ARBA00023004"/>
    </source>
</evidence>
<dbReference type="RefSeq" id="WP_184311201.1">
    <property type="nucleotide sequence ID" value="NZ_JACHEN010000016.1"/>
</dbReference>
<feature type="binding site" evidence="5">
    <location>
        <position position="190"/>
    </location>
    <ligand>
        <name>[4Fe-4S] cluster</name>
        <dbReference type="ChEBI" id="CHEBI:49883"/>
    </ligand>
</feature>
<feature type="binding site" evidence="5">
    <location>
        <position position="42"/>
    </location>
    <ligand>
        <name>(2E)-4-hydroxy-3-methylbut-2-enyl diphosphate</name>
        <dbReference type="ChEBI" id="CHEBI:128753"/>
    </ligand>
</feature>
<dbReference type="NCBIfam" id="NF000907">
    <property type="entry name" value="PRK00087.1"/>
    <property type="match status" value="1"/>
</dbReference>
<comment type="caution">
    <text evidence="7">The sequence shown here is derived from an EMBL/GenBank/DDBJ whole genome shotgun (WGS) entry which is preliminary data.</text>
</comment>
<feature type="binding site" evidence="5">
    <location>
        <position position="219"/>
    </location>
    <ligand>
        <name>isopentenyl diphosphate</name>
        <dbReference type="ChEBI" id="CHEBI:128769"/>
    </ligand>
</feature>
<keyword evidence="4 5" id="KW-0411">Iron-sulfur</keyword>
<feature type="domain" description="S1 motif" evidence="6">
    <location>
        <begin position="476"/>
        <end position="544"/>
    </location>
</feature>
<comment type="pathway">
    <text evidence="5">Isoprenoid biosynthesis; isopentenyl diphosphate biosynthesis via DXP pathway; isopentenyl diphosphate from 1-deoxy-D-xylulose 5-phosphate: step 6/6.</text>
</comment>
<comment type="catalytic activity">
    <reaction evidence="5">
        <text>isopentenyl diphosphate + 2 oxidized [2Fe-2S]-[ferredoxin] + H2O = (2E)-4-hydroxy-3-methylbut-2-enyl diphosphate + 2 reduced [2Fe-2S]-[ferredoxin] + 2 H(+)</text>
        <dbReference type="Rhea" id="RHEA:24488"/>
        <dbReference type="Rhea" id="RHEA-COMP:10000"/>
        <dbReference type="Rhea" id="RHEA-COMP:10001"/>
        <dbReference type="ChEBI" id="CHEBI:15377"/>
        <dbReference type="ChEBI" id="CHEBI:15378"/>
        <dbReference type="ChEBI" id="CHEBI:33737"/>
        <dbReference type="ChEBI" id="CHEBI:33738"/>
        <dbReference type="ChEBI" id="CHEBI:128753"/>
        <dbReference type="ChEBI" id="CHEBI:128769"/>
        <dbReference type="EC" id="1.17.7.4"/>
    </reaction>
</comment>
<dbReference type="GO" id="GO:0005737">
    <property type="term" value="C:cytoplasm"/>
    <property type="evidence" value="ECO:0007669"/>
    <property type="project" value="UniProtKB-ARBA"/>
</dbReference>
<dbReference type="UniPathway" id="UPA00056">
    <property type="reaction ID" value="UER00097"/>
</dbReference>
<evidence type="ECO:0000256" key="1">
    <source>
        <dbReference type="ARBA" id="ARBA00022485"/>
    </source>
</evidence>
<dbReference type="CDD" id="cd04465">
    <property type="entry name" value="S1_RPS1_repeat_ec2_hs2"/>
    <property type="match status" value="1"/>
</dbReference>
<dbReference type="Gene3D" id="3.40.50.11270">
    <property type="match status" value="1"/>
</dbReference>
<keyword evidence="8" id="KW-1185">Reference proteome</keyword>
<sequence length="663" mass="74047">MEIIVADHSGFCFGVKEAINKTFHAASEIKDKKIYTFGPLIHNSQVIEQLKTLGIESIDSVEQKPHSTIIVRSHGVPFSFYETAENHHIQLIDATCPFVRKVQNIAREYYLKGYSVVIVGDPKHPEVIGINGWCDNRAYIVQNEQALDTVPDCEKICVVAQTTITEELWDYITKELEHKAQILEKFNTICIATKDRQTSCAKVASQVDAMIVIGGRHSSNTQKLVQISKKYCENTYHIETVEELPINQLINMKKIGITAGASTPDWIIKEVINKMSNADQHNNEMMNMMEEIENSLRVPRRGQTVKGKVIHVTDNEIIVNIGYKSDGIIPKGEISNDPTVNPRDIVQEGDDIEVYVIKTDDGEGNLLLSKKRIDSEKGWDILEETNNEGKIISVKVVEVVKGGVIAVFTEIRGFIPASQLSDSYVDDMQVFVGKSLDVKIIDLNKAKKKVVFSRKAVIQQENEKKRKLLWQNIDKGNIIEGEVKRITNFGAFIDIGGIDGLVHISDLTWGRVGHPSEVVQIGDKIKVKVVDFDQDKNKVSLSLKLTTPEPWAAVDQKYHVGDIVQGKIVRIADFGAFVELEPGLDGLVHISQISDKHISKPSQEVHVGQTVNVKLLEINKEAKRISLSIKEAAADQLNAEVVLPQNDEVTTIGDIIESQEKES</sequence>
<feature type="domain" description="S1 motif" evidence="6">
    <location>
        <begin position="389"/>
        <end position="455"/>
    </location>
</feature>
<reference evidence="7 8" key="1">
    <citation type="submission" date="2020-08" db="EMBL/GenBank/DDBJ databases">
        <title>Genomic Encyclopedia of Type Strains, Phase IV (KMG-IV): sequencing the most valuable type-strain genomes for metagenomic binning, comparative biology and taxonomic classification.</title>
        <authorList>
            <person name="Goeker M."/>
        </authorList>
    </citation>
    <scope>NUCLEOTIDE SEQUENCE [LARGE SCALE GENOMIC DNA]</scope>
    <source>
        <strain evidence="7 8">DSM 103526</strain>
    </source>
</reference>
<dbReference type="NCBIfam" id="NF002187">
    <property type="entry name" value="PRK01045.1-1"/>
    <property type="match status" value="1"/>
</dbReference>
<feature type="binding site" evidence="5">
    <location>
        <position position="220"/>
    </location>
    <ligand>
        <name>(2E)-4-hydroxy-3-methylbut-2-enyl diphosphate</name>
        <dbReference type="ChEBI" id="CHEBI:128753"/>
    </ligand>
</feature>
<proteinExistence type="inferred from homology"/>
<dbReference type="PANTHER" id="PTHR30426:SF0">
    <property type="entry name" value="4-HYDROXY-3-METHYLBUT-2-ENYL DIPHOSPHATE REDUCTASE"/>
    <property type="match status" value="1"/>
</dbReference>
<dbReference type="CDD" id="cd13944">
    <property type="entry name" value="lytB_ispH"/>
    <property type="match status" value="1"/>
</dbReference>
<dbReference type="Gene3D" id="3.40.1010.20">
    <property type="entry name" value="4-hydroxy-3-methylbut-2-enyl diphosphate reductase, catalytic domain"/>
    <property type="match status" value="2"/>
</dbReference>
<dbReference type="InterPro" id="IPR003451">
    <property type="entry name" value="LytB/IspH"/>
</dbReference>
<feature type="binding site" evidence="5">
    <location>
        <position position="220"/>
    </location>
    <ligand>
        <name>isopentenyl diphosphate</name>
        <dbReference type="ChEBI" id="CHEBI:128769"/>
    </ligand>
</feature>
<feature type="binding site" evidence="5">
    <location>
        <position position="124"/>
    </location>
    <ligand>
        <name>isopentenyl diphosphate</name>
        <dbReference type="ChEBI" id="CHEBI:128769"/>
    </ligand>
</feature>